<dbReference type="HOGENOM" id="CLU_087539_0_6_9"/>
<gene>
    <name evidence="5" type="ordered locus">Cphy_0461</name>
</gene>
<evidence type="ECO:0000259" key="4">
    <source>
        <dbReference type="PROSITE" id="PS50977"/>
    </source>
</evidence>
<feature type="domain" description="HTH tetR-type" evidence="4">
    <location>
        <begin position="10"/>
        <end position="70"/>
    </location>
</feature>
<dbReference type="KEGG" id="cpy:Cphy_0461"/>
<dbReference type="PANTHER" id="PTHR43479:SF23">
    <property type="entry name" value="HTH TETR-TYPE DOMAIN-CONTAINING PROTEIN"/>
    <property type="match status" value="1"/>
</dbReference>
<feature type="region of interest" description="Disordered" evidence="3">
    <location>
        <begin position="192"/>
        <end position="219"/>
    </location>
</feature>
<evidence type="ECO:0000256" key="3">
    <source>
        <dbReference type="SAM" id="MobiDB-lite"/>
    </source>
</evidence>
<dbReference type="eggNOG" id="COG1309">
    <property type="taxonomic scope" value="Bacteria"/>
</dbReference>
<dbReference type="SUPFAM" id="SSF46689">
    <property type="entry name" value="Homeodomain-like"/>
    <property type="match status" value="1"/>
</dbReference>
<organism evidence="5 6">
    <name type="scientific">Lachnoclostridium phytofermentans (strain ATCC 700394 / DSM 18823 / ISDg)</name>
    <name type="common">Clostridium phytofermentans</name>
    <dbReference type="NCBI Taxonomy" id="357809"/>
    <lineage>
        <taxon>Bacteria</taxon>
        <taxon>Bacillati</taxon>
        <taxon>Bacillota</taxon>
        <taxon>Clostridia</taxon>
        <taxon>Lachnospirales</taxon>
        <taxon>Lachnospiraceae</taxon>
    </lineage>
</organism>
<dbReference type="PROSITE" id="PS50977">
    <property type="entry name" value="HTH_TETR_2"/>
    <property type="match status" value="1"/>
</dbReference>
<dbReference type="InterPro" id="IPR039532">
    <property type="entry name" value="TetR_C_Firmicutes"/>
</dbReference>
<accession>A9KHI1</accession>
<dbReference type="Pfam" id="PF14278">
    <property type="entry name" value="TetR_C_8"/>
    <property type="match status" value="1"/>
</dbReference>
<feature type="compositionally biased region" description="Low complexity" evidence="3">
    <location>
        <begin position="199"/>
        <end position="219"/>
    </location>
</feature>
<sequence length="219" mass="25069">MAEKNNQRVKLSKMLLKNSLIQIMHEKPVEKITIKELCENAGINRSTFYLYYTDPVSLLAELENEVLDNAKIFLGKVDSNQDSLPYLITFLDYIKDNSMIFNTLLRPQENLSFQTKFMKDILAHLKAAVMLNCPPDISEYIYNYVIMGSLSVIQHWIQCDYNIKSNEMATLIYQLSNTAIMNYVPNNSKVNQATASNPTIRTSSQTNQTSRTISQSMTT</sequence>
<keyword evidence="6" id="KW-1185">Reference proteome</keyword>
<dbReference type="InterPro" id="IPR001647">
    <property type="entry name" value="HTH_TetR"/>
</dbReference>
<dbReference type="PANTHER" id="PTHR43479">
    <property type="entry name" value="ACREF/ENVCD OPERON REPRESSOR-RELATED"/>
    <property type="match status" value="1"/>
</dbReference>
<dbReference type="AlphaFoldDB" id="A9KHI1"/>
<dbReference type="Gene3D" id="1.10.357.10">
    <property type="entry name" value="Tetracycline Repressor, domain 2"/>
    <property type="match status" value="1"/>
</dbReference>
<dbReference type="Proteomes" id="UP000000370">
    <property type="component" value="Chromosome"/>
</dbReference>
<proteinExistence type="predicted"/>
<dbReference type="InterPro" id="IPR009057">
    <property type="entry name" value="Homeodomain-like_sf"/>
</dbReference>
<dbReference type="STRING" id="357809.Cphy_0461"/>
<dbReference type="RefSeq" id="WP_012198492.1">
    <property type="nucleotide sequence ID" value="NC_010001.1"/>
</dbReference>
<dbReference type="EMBL" id="CP000885">
    <property type="protein sequence ID" value="ABX40848.1"/>
    <property type="molecule type" value="Genomic_DNA"/>
</dbReference>
<dbReference type="OrthoDB" id="9810250at2"/>
<feature type="DNA-binding region" description="H-T-H motif" evidence="2">
    <location>
        <begin position="33"/>
        <end position="52"/>
    </location>
</feature>
<evidence type="ECO:0000256" key="1">
    <source>
        <dbReference type="ARBA" id="ARBA00023125"/>
    </source>
</evidence>
<name>A9KHI1_LACP7</name>
<keyword evidence="1 2" id="KW-0238">DNA-binding</keyword>
<evidence type="ECO:0000256" key="2">
    <source>
        <dbReference type="PROSITE-ProRule" id="PRU00335"/>
    </source>
</evidence>
<protein>
    <submittedName>
        <fullName evidence="5">Putative transcriptional regulator, TetR family</fullName>
    </submittedName>
</protein>
<evidence type="ECO:0000313" key="6">
    <source>
        <dbReference type="Proteomes" id="UP000000370"/>
    </source>
</evidence>
<dbReference type="GO" id="GO:0003677">
    <property type="term" value="F:DNA binding"/>
    <property type="evidence" value="ECO:0007669"/>
    <property type="project" value="UniProtKB-UniRule"/>
</dbReference>
<evidence type="ECO:0000313" key="5">
    <source>
        <dbReference type="EMBL" id="ABX40848.1"/>
    </source>
</evidence>
<reference evidence="6" key="1">
    <citation type="submission" date="2007-11" db="EMBL/GenBank/DDBJ databases">
        <title>Complete genome sequence of Clostridium phytofermentans ISDg.</title>
        <authorList>
            <person name="Leschine S.B."/>
            <person name="Warnick T.A."/>
            <person name="Blanchard J.L."/>
            <person name="Schnell D.J."/>
            <person name="Petit E.L."/>
            <person name="LaTouf W.G."/>
            <person name="Copeland A."/>
            <person name="Lucas S."/>
            <person name="Lapidus A."/>
            <person name="Barry K."/>
            <person name="Glavina del Rio T."/>
            <person name="Dalin E."/>
            <person name="Tice H."/>
            <person name="Pitluck S."/>
            <person name="Kiss H."/>
            <person name="Brettin T."/>
            <person name="Bruce D."/>
            <person name="Detter J.C."/>
            <person name="Han C."/>
            <person name="Kuske C."/>
            <person name="Schmutz J."/>
            <person name="Larimer F."/>
            <person name="Land M."/>
            <person name="Hauser L."/>
            <person name="Kyrpides N."/>
            <person name="Kim E.A."/>
            <person name="Richardson P."/>
        </authorList>
    </citation>
    <scope>NUCLEOTIDE SEQUENCE [LARGE SCALE GENOMIC DNA]</scope>
    <source>
        <strain evidence="6">ATCC 700394 / DSM 18823 / ISDg</strain>
    </source>
</reference>
<dbReference type="InterPro" id="IPR050624">
    <property type="entry name" value="HTH-type_Tx_Regulator"/>
</dbReference>